<feature type="domain" description="HTH lysR-type" evidence="5">
    <location>
        <begin position="8"/>
        <end position="65"/>
    </location>
</feature>
<keyword evidence="4" id="KW-0804">Transcription</keyword>
<comment type="caution">
    <text evidence="6">The sequence shown here is derived from an EMBL/GenBank/DDBJ whole genome shotgun (WGS) entry which is preliminary data.</text>
</comment>
<dbReference type="InterPro" id="IPR036390">
    <property type="entry name" value="WH_DNA-bd_sf"/>
</dbReference>
<dbReference type="EMBL" id="MLJJ01000055">
    <property type="protein sequence ID" value="ORM90852.1"/>
    <property type="molecule type" value="Genomic_DNA"/>
</dbReference>
<dbReference type="Proteomes" id="UP000193785">
    <property type="component" value="Unassembled WGS sequence"/>
</dbReference>
<name>A0ABX3UNE1_9GAMM</name>
<keyword evidence="7" id="KW-1185">Reference proteome</keyword>
<dbReference type="InterPro" id="IPR005119">
    <property type="entry name" value="LysR_subst-bd"/>
</dbReference>
<dbReference type="PRINTS" id="PR00039">
    <property type="entry name" value="HTHLYSR"/>
</dbReference>
<protein>
    <submittedName>
        <fullName evidence="6">LysR family transcriptional regulator</fullName>
    </submittedName>
</protein>
<dbReference type="PANTHER" id="PTHR30126">
    <property type="entry name" value="HTH-TYPE TRANSCRIPTIONAL REGULATOR"/>
    <property type="match status" value="1"/>
</dbReference>
<dbReference type="SUPFAM" id="SSF53850">
    <property type="entry name" value="Periplasmic binding protein-like II"/>
    <property type="match status" value="1"/>
</dbReference>
<organism evidence="6 7">
    <name type="scientific">Pantoea septica</name>
    <dbReference type="NCBI Taxonomy" id="472695"/>
    <lineage>
        <taxon>Bacteria</taxon>
        <taxon>Pseudomonadati</taxon>
        <taxon>Pseudomonadota</taxon>
        <taxon>Gammaproteobacteria</taxon>
        <taxon>Enterobacterales</taxon>
        <taxon>Erwiniaceae</taxon>
        <taxon>Pantoea</taxon>
    </lineage>
</organism>
<dbReference type="Gene3D" id="1.10.10.10">
    <property type="entry name" value="Winged helix-like DNA-binding domain superfamily/Winged helix DNA-binding domain"/>
    <property type="match status" value="1"/>
</dbReference>
<dbReference type="Pfam" id="PF00126">
    <property type="entry name" value="HTH_1"/>
    <property type="match status" value="1"/>
</dbReference>
<dbReference type="Gene3D" id="3.40.190.290">
    <property type="match status" value="1"/>
</dbReference>
<dbReference type="InterPro" id="IPR000847">
    <property type="entry name" value="LysR_HTH_N"/>
</dbReference>
<dbReference type="PANTHER" id="PTHR30126:SF91">
    <property type="entry name" value="LYSR FAMILY TRANSCRIPTIONAL REGULATOR"/>
    <property type="match status" value="1"/>
</dbReference>
<dbReference type="SUPFAM" id="SSF46785">
    <property type="entry name" value="Winged helix' DNA-binding domain"/>
    <property type="match status" value="1"/>
</dbReference>
<keyword evidence="2" id="KW-0805">Transcription regulation</keyword>
<dbReference type="PROSITE" id="PS50931">
    <property type="entry name" value="HTH_LYSR"/>
    <property type="match status" value="1"/>
</dbReference>
<evidence type="ECO:0000259" key="5">
    <source>
        <dbReference type="PROSITE" id="PS50931"/>
    </source>
</evidence>
<gene>
    <name evidence="6" type="ORF">HA46_19070</name>
</gene>
<proteinExistence type="inferred from homology"/>
<evidence type="ECO:0000256" key="1">
    <source>
        <dbReference type="ARBA" id="ARBA00009437"/>
    </source>
</evidence>
<comment type="similarity">
    <text evidence="1">Belongs to the LysR transcriptional regulatory family.</text>
</comment>
<dbReference type="InterPro" id="IPR036388">
    <property type="entry name" value="WH-like_DNA-bd_sf"/>
</dbReference>
<keyword evidence="3" id="KW-0238">DNA-binding</keyword>
<dbReference type="Pfam" id="PF03466">
    <property type="entry name" value="LysR_substrate"/>
    <property type="match status" value="1"/>
</dbReference>
<sequence>MTQIHDRLDWNLLRTFLAIVQEGSISRAAHRLHLSQPAVSLALKRLEERLGESLIIRNGATFSLTTAGEMVYQESLAIYGSIARLSLAVQDIPHDLTGTVRLALVSGVNSNIVDDVITRFHSLHLRTTFEITTGSSTDVQHALLHHHAGLGISLRHKHVAGLENTPLLHQRYFLFCGRSHPFFGQQDLKVEDLRQEKFVSFASEQLDGVLASLALFRAQQSLDGPLVGTSSSVHEVKRMIRCGLGIGALPEHMVAEDIRSGQLWKLPPYEGIAQITLYLMWNDALKFNKAEEAFLSYLREALHSAGY</sequence>
<evidence type="ECO:0000313" key="6">
    <source>
        <dbReference type="EMBL" id="ORM90852.1"/>
    </source>
</evidence>
<dbReference type="CDD" id="cd05466">
    <property type="entry name" value="PBP2_LTTR_substrate"/>
    <property type="match status" value="1"/>
</dbReference>
<accession>A0ABX3UNE1</accession>
<dbReference type="RefSeq" id="WP_084886200.1">
    <property type="nucleotide sequence ID" value="NZ_JBLEZF010000003.1"/>
</dbReference>
<reference evidence="6 7" key="1">
    <citation type="journal article" date="2017" name="Antonie Van Leeuwenhoek">
        <title>Phylogenomic resolution of the bacterial genus Pantoea and its relationship with Erwinia and Tatumella.</title>
        <authorList>
            <person name="Palmer M."/>
            <person name="Steenkamp E.T."/>
            <person name="Coetzee M.P."/>
            <person name="Chan W.Y."/>
            <person name="van Zyl E."/>
            <person name="De Maayer P."/>
            <person name="Coutinho T.A."/>
            <person name="Blom J."/>
            <person name="Smits T.H."/>
            <person name="Duffy B."/>
            <person name="Venter S.N."/>
        </authorList>
    </citation>
    <scope>NUCLEOTIDE SEQUENCE [LARGE SCALE GENOMIC DNA]</scope>
    <source>
        <strain evidence="6 7">LMG 5345</strain>
    </source>
</reference>
<evidence type="ECO:0000256" key="2">
    <source>
        <dbReference type="ARBA" id="ARBA00023015"/>
    </source>
</evidence>
<evidence type="ECO:0000256" key="4">
    <source>
        <dbReference type="ARBA" id="ARBA00023163"/>
    </source>
</evidence>
<evidence type="ECO:0000256" key="3">
    <source>
        <dbReference type="ARBA" id="ARBA00023125"/>
    </source>
</evidence>
<evidence type="ECO:0000313" key="7">
    <source>
        <dbReference type="Proteomes" id="UP000193785"/>
    </source>
</evidence>